<dbReference type="InterPro" id="IPR004715">
    <property type="entry name" value="PTS_IIA_fruc"/>
</dbReference>
<dbReference type="SUPFAM" id="SSF55804">
    <property type="entry name" value="Phoshotransferase/anion transport protein"/>
    <property type="match status" value="1"/>
</dbReference>
<evidence type="ECO:0000256" key="1">
    <source>
        <dbReference type="ARBA" id="ARBA00022448"/>
    </source>
</evidence>
<feature type="domain" description="PTS EIIA type-2" evidence="6">
    <location>
        <begin position="5"/>
        <end position="150"/>
    </location>
</feature>
<evidence type="ECO:0000259" key="6">
    <source>
        <dbReference type="PROSITE" id="PS51094"/>
    </source>
</evidence>
<proteinExistence type="predicted"/>
<evidence type="ECO:0000256" key="4">
    <source>
        <dbReference type="ARBA" id="ARBA00022679"/>
    </source>
</evidence>
<keyword evidence="3" id="KW-0762">Sugar transport</keyword>
<dbReference type="NCBIfam" id="TIGR00848">
    <property type="entry name" value="fruA"/>
    <property type="match status" value="1"/>
</dbReference>
<accession>A0A1T4MQ13</accession>
<keyword evidence="8" id="KW-1185">Reference proteome</keyword>
<dbReference type="InterPro" id="IPR002178">
    <property type="entry name" value="PTS_EIIA_type-2_dom"/>
</dbReference>
<evidence type="ECO:0000313" key="7">
    <source>
        <dbReference type="EMBL" id="SJZ68798.1"/>
    </source>
</evidence>
<organism evidence="7 8">
    <name type="scientific">Anaerorhabdus furcosa</name>
    <dbReference type="NCBI Taxonomy" id="118967"/>
    <lineage>
        <taxon>Bacteria</taxon>
        <taxon>Bacillati</taxon>
        <taxon>Bacillota</taxon>
        <taxon>Erysipelotrichia</taxon>
        <taxon>Erysipelotrichales</taxon>
        <taxon>Erysipelotrichaceae</taxon>
        <taxon>Anaerorhabdus</taxon>
    </lineage>
</organism>
<name>A0A1T4MQ13_9FIRM</name>
<dbReference type="PANTHER" id="PTHR47738:SF2">
    <property type="entry name" value="PTS SYSTEM FRUCTOSE-LIKE EIIA COMPONENT"/>
    <property type="match status" value="1"/>
</dbReference>
<dbReference type="GO" id="GO:0008982">
    <property type="term" value="F:protein-N(PI)-phosphohistidine-sugar phosphotransferase activity"/>
    <property type="evidence" value="ECO:0007669"/>
    <property type="project" value="InterPro"/>
</dbReference>
<gene>
    <name evidence="7" type="ORF">SAMN02745191_1338</name>
</gene>
<dbReference type="OrthoDB" id="1005078at2"/>
<dbReference type="RefSeq" id="WP_078711743.1">
    <property type="nucleotide sequence ID" value="NZ_FUWY01000003.1"/>
</dbReference>
<sequence>MALKEILNENIIDLDLKGTTKDEILKELSEKLFAEKYISDMNQFIKDIYVREAEGVTGMGNHIAIPHGKSDAVNKIGIAIGRTNHDVEWESYDEEPVNLFFLFCVSNDHDFAKNHMMLLAELAGKLGNDARVEKLQSVSSKEELINLLCQ</sequence>
<reference evidence="8" key="1">
    <citation type="submission" date="2017-02" db="EMBL/GenBank/DDBJ databases">
        <authorList>
            <person name="Varghese N."/>
            <person name="Submissions S."/>
        </authorList>
    </citation>
    <scope>NUCLEOTIDE SEQUENCE [LARGE SCALE GENOMIC DNA]</scope>
    <source>
        <strain evidence="8">ATCC 25662</strain>
    </source>
</reference>
<dbReference type="PANTHER" id="PTHR47738">
    <property type="entry name" value="PTS SYSTEM FRUCTOSE-LIKE EIIA COMPONENT-RELATED"/>
    <property type="match status" value="1"/>
</dbReference>
<dbReference type="GO" id="GO:0009401">
    <property type="term" value="P:phosphoenolpyruvate-dependent sugar phosphotransferase system"/>
    <property type="evidence" value="ECO:0007669"/>
    <property type="project" value="UniProtKB-KW"/>
</dbReference>
<dbReference type="PROSITE" id="PS00372">
    <property type="entry name" value="PTS_EIIA_TYPE_2_HIS"/>
    <property type="match status" value="1"/>
</dbReference>
<keyword evidence="5" id="KW-0598">Phosphotransferase system</keyword>
<dbReference type="AlphaFoldDB" id="A0A1T4MQ13"/>
<dbReference type="PROSITE" id="PS51094">
    <property type="entry name" value="PTS_EIIA_TYPE_2"/>
    <property type="match status" value="1"/>
</dbReference>
<keyword evidence="1" id="KW-0813">Transport</keyword>
<evidence type="ECO:0000313" key="8">
    <source>
        <dbReference type="Proteomes" id="UP000243297"/>
    </source>
</evidence>
<protein>
    <submittedName>
        <fullName evidence="7">PTS system, fructose-specific IIA component</fullName>
    </submittedName>
</protein>
<evidence type="ECO:0000256" key="3">
    <source>
        <dbReference type="ARBA" id="ARBA00022597"/>
    </source>
</evidence>
<dbReference type="InterPro" id="IPR051541">
    <property type="entry name" value="PTS_SugarTrans_NitroReg"/>
</dbReference>
<keyword evidence="4" id="KW-0808">Transferase</keyword>
<evidence type="ECO:0000256" key="2">
    <source>
        <dbReference type="ARBA" id="ARBA00022553"/>
    </source>
</evidence>
<evidence type="ECO:0000256" key="5">
    <source>
        <dbReference type="ARBA" id="ARBA00022683"/>
    </source>
</evidence>
<dbReference type="STRING" id="118967.SAMN02745191_1338"/>
<dbReference type="EMBL" id="FUWY01000003">
    <property type="protein sequence ID" value="SJZ68798.1"/>
    <property type="molecule type" value="Genomic_DNA"/>
</dbReference>
<dbReference type="Gene3D" id="3.40.930.10">
    <property type="entry name" value="Mannitol-specific EII, Chain A"/>
    <property type="match status" value="1"/>
</dbReference>
<dbReference type="CDD" id="cd00211">
    <property type="entry name" value="PTS_IIA_fru"/>
    <property type="match status" value="1"/>
</dbReference>
<dbReference type="InterPro" id="IPR016152">
    <property type="entry name" value="PTrfase/Anion_transptr"/>
</dbReference>
<keyword evidence="2" id="KW-0597">Phosphoprotein</keyword>
<dbReference type="Pfam" id="PF00359">
    <property type="entry name" value="PTS_EIIA_2"/>
    <property type="match status" value="1"/>
</dbReference>
<dbReference type="GO" id="GO:0016020">
    <property type="term" value="C:membrane"/>
    <property type="evidence" value="ECO:0007669"/>
    <property type="project" value="InterPro"/>
</dbReference>
<dbReference type="Proteomes" id="UP000243297">
    <property type="component" value="Unassembled WGS sequence"/>
</dbReference>